<evidence type="ECO:0000256" key="2">
    <source>
        <dbReference type="SAM" id="Coils"/>
    </source>
</evidence>
<dbReference type="InterPro" id="IPR036875">
    <property type="entry name" value="Znf_CCHC_sf"/>
</dbReference>
<keyword evidence="1" id="KW-0479">Metal-binding</keyword>
<dbReference type="GO" id="GO:0019899">
    <property type="term" value="F:enzyme binding"/>
    <property type="evidence" value="ECO:0007669"/>
    <property type="project" value="UniProtKB-ARBA"/>
</dbReference>
<evidence type="ECO:0000313" key="6">
    <source>
        <dbReference type="WBParaSite" id="TMUE_3000013138.1"/>
    </source>
</evidence>
<dbReference type="WBParaSite" id="TMUE_3000013138.1">
    <property type="protein sequence ID" value="TMUE_3000013138.1"/>
    <property type="gene ID" value="WBGene00301798"/>
</dbReference>
<dbReference type="Gene3D" id="4.10.60.10">
    <property type="entry name" value="Zinc finger, CCHC-type"/>
    <property type="match status" value="1"/>
</dbReference>
<feature type="region of interest" description="Disordered" evidence="3">
    <location>
        <begin position="1"/>
        <end position="27"/>
    </location>
</feature>
<sequence length="303" mass="33661">MAQRTGSASADDNAVQSPASSLSARFGASPEPFDGSGDWQEWVAAFEVCSEINGWSDRQKLQWLRLRLIGHAGRVLRRLPDSATRSFAEAKTALGEAFQSPGQQLIHEMAFRSRRKLATESWATHAEALLCLAEKAYPRLDGNALDVIVNAQLLQSIEDDRLQLMVRRAMTTTVAESVRELMIQQALQCTFRRASTIASADGQCDAPESSTTADLENRLHDLEQSTRQLERLMIHQQNELVLPVGSRSRQRRLSSRTPPTGRRRGNKQCWNCQGFGHIARQCPSQPGNLSGPTGRTGRWAQPQ</sequence>
<keyword evidence="1" id="KW-0863">Zinc-finger</keyword>
<feature type="region of interest" description="Disordered" evidence="3">
    <location>
        <begin position="281"/>
        <end position="303"/>
    </location>
</feature>
<dbReference type="SUPFAM" id="SSF57756">
    <property type="entry name" value="Retrovirus zinc finger-like domains"/>
    <property type="match status" value="1"/>
</dbReference>
<keyword evidence="2" id="KW-0175">Coiled coil</keyword>
<evidence type="ECO:0000313" key="5">
    <source>
        <dbReference type="Proteomes" id="UP000046395"/>
    </source>
</evidence>
<name>A0A5S6R144_TRIMR</name>
<dbReference type="GO" id="GO:0003676">
    <property type="term" value="F:nucleic acid binding"/>
    <property type="evidence" value="ECO:0007669"/>
    <property type="project" value="InterPro"/>
</dbReference>
<proteinExistence type="predicted"/>
<keyword evidence="1" id="KW-0862">Zinc</keyword>
<organism evidence="5 6">
    <name type="scientific">Trichuris muris</name>
    <name type="common">Mouse whipworm</name>
    <dbReference type="NCBI Taxonomy" id="70415"/>
    <lineage>
        <taxon>Eukaryota</taxon>
        <taxon>Metazoa</taxon>
        <taxon>Ecdysozoa</taxon>
        <taxon>Nematoda</taxon>
        <taxon>Enoplea</taxon>
        <taxon>Dorylaimia</taxon>
        <taxon>Trichinellida</taxon>
        <taxon>Trichuridae</taxon>
        <taxon>Trichuris</taxon>
    </lineage>
</organism>
<dbReference type="PANTHER" id="PTHR19963">
    <property type="entry name" value="CCHC-TYPE DOMAIN-CONTAINING PROTEIN"/>
    <property type="match status" value="1"/>
</dbReference>
<feature type="region of interest" description="Disordered" evidence="3">
    <location>
        <begin position="244"/>
        <end position="268"/>
    </location>
</feature>
<dbReference type="GO" id="GO:0008270">
    <property type="term" value="F:zinc ion binding"/>
    <property type="evidence" value="ECO:0007669"/>
    <property type="project" value="UniProtKB-KW"/>
</dbReference>
<protein>
    <submittedName>
        <fullName evidence="6">CCHC-type domain-containing protein</fullName>
    </submittedName>
</protein>
<evidence type="ECO:0000259" key="4">
    <source>
        <dbReference type="PROSITE" id="PS50158"/>
    </source>
</evidence>
<evidence type="ECO:0000256" key="3">
    <source>
        <dbReference type="SAM" id="MobiDB-lite"/>
    </source>
</evidence>
<evidence type="ECO:0000256" key="1">
    <source>
        <dbReference type="PROSITE-ProRule" id="PRU00047"/>
    </source>
</evidence>
<dbReference type="Proteomes" id="UP000046395">
    <property type="component" value="Unassembled WGS sequence"/>
</dbReference>
<accession>A0A5S6R144</accession>
<dbReference type="SMART" id="SM00343">
    <property type="entry name" value="ZnF_C2HC"/>
    <property type="match status" value="1"/>
</dbReference>
<dbReference type="STRING" id="70415.A0A5S6R144"/>
<feature type="compositionally biased region" description="Polar residues" evidence="3">
    <location>
        <begin position="1"/>
        <end position="23"/>
    </location>
</feature>
<feature type="compositionally biased region" description="Polar residues" evidence="3">
    <location>
        <begin position="282"/>
        <end position="293"/>
    </location>
</feature>
<dbReference type="Pfam" id="PF00098">
    <property type="entry name" value="zf-CCHC"/>
    <property type="match status" value="1"/>
</dbReference>
<feature type="coiled-coil region" evidence="2">
    <location>
        <begin position="212"/>
        <end position="239"/>
    </location>
</feature>
<dbReference type="InterPro" id="IPR001878">
    <property type="entry name" value="Znf_CCHC"/>
</dbReference>
<reference evidence="6" key="1">
    <citation type="submission" date="2019-12" db="UniProtKB">
        <authorList>
            <consortium name="WormBaseParasite"/>
        </authorList>
    </citation>
    <scope>IDENTIFICATION</scope>
</reference>
<dbReference type="PANTHER" id="PTHR19963:SF30">
    <property type="entry name" value="ENDONUCLEASE_EXONUCLEASE_PHOSPHATASE DOMAIN-CONTAINING PROTEIN"/>
    <property type="match status" value="1"/>
</dbReference>
<dbReference type="AlphaFoldDB" id="A0A5S6R144"/>
<feature type="domain" description="CCHC-type" evidence="4">
    <location>
        <begin position="269"/>
        <end position="284"/>
    </location>
</feature>
<keyword evidence="5" id="KW-1185">Reference proteome</keyword>
<dbReference type="PROSITE" id="PS50158">
    <property type="entry name" value="ZF_CCHC"/>
    <property type="match status" value="1"/>
</dbReference>